<keyword evidence="2" id="KW-0808">Transferase</keyword>
<keyword evidence="7" id="KW-0255">Endonuclease</keyword>
<dbReference type="GO" id="GO:0008270">
    <property type="term" value="F:zinc ion binding"/>
    <property type="evidence" value="ECO:0007669"/>
    <property type="project" value="UniProtKB-KW"/>
</dbReference>
<evidence type="ECO:0000313" key="20">
    <source>
        <dbReference type="Proteomes" id="UP000025227"/>
    </source>
</evidence>
<dbReference type="GO" id="GO:0015074">
    <property type="term" value="P:DNA integration"/>
    <property type="evidence" value="ECO:0007669"/>
    <property type="project" value="UniProtKB-KW"/>
</dbReference>
<feature type="compositionally biased region" description="Basic and acidic residues" evidence="15">
    <location>
        <begin position="292"/>
        <end position="309"/>
    </location>
</feature>
<dbReference type="FunFam" id="1.10.340.70:FF:000001">
    <property type="entry name" value="Retrovirus-related Pol polyprotein from transposon gypsy-like Protein"/>
    <property type="match status" value="1"/>
</dbReference>
<keyword evidence="9" id="KW-0229">DNA integration</keyword>
<evidence type="ECO:0000256" key="9">
    <source>
        <dbReference type="ARBA" id="ARBA00022908"/>
    </source>
</evidence>
<evidence type="ECO:0000256" key="4">
    <source>
        <dbReference type="ARBA" id="ARBA00022722"/>
    </source>
</evidence>
<evidence type="ECO:0000256" key="13">
    <source>
        <dbReference type="PROSITE-ProRule" id="PRU00506"/>
    </source>
</evidence>
<dbReference type="CDD" id="cd00303">
    <property type="entry name" value="retropepsin_like"/>
    <property type="match status" value="1"/>
</dbReference>
<dbReference type="FunFam" id="3.10.20.370:FF:000001">
    <property type="entry name" value="Retrovirus-related Pol polyprotein from transposon 17.6-like protein"/>
    <property type="match status" value="1"/>
</dbReference>
<dbReference type="InterPro" id="IPR036875">
    <property type="entry name" value="Znf_CCHC_sf"/>
</dbReference>
<dbReference type="Gene3D" id="2.40.70.10">
    <property type="entry name" value="Acid Proteases"/>
    <property type="match status" value="1"/>
</dbReference>
<dbReference type="SUPFAM" id="SSF53098">
    <property type="entry name" value="Ribonuclease H-like"/>
    <property type="match status" value="1"/>
</dbReference>
<dbReference type="GO" id="GO:0003677">
    <property type="term" value="F:DNA binding"/>
    <property type="evidence" value="ECO:0007669"/>
    <property type="project" value="UniProtKB-KW"/>
</dbReference>
<dbReference type="InterPro" id="IPR036397">
    <property type="entry name" value="RNaseH_sf"/>
</dbReference>
<dbReference type="InterPro" id="IPR001037">
    <property type="entry name" value="Integrase_C_retrovir"/>
</dbReference>
<keyword evidence="8" id="KW-0378">Hydrolase</keyword>
<feature type="region of interest" description="Disordered" evidence="15">
    <location>
        <begin position="292"/>
        <end position="319"/>
    </location>
</feature>
<keyword evidence="3" id="KW-0548">Nucleotidyltransferase</keyword>
<dbReference type="InterPro" id="IPR001584">
    <property type="entry name" value="Integrase_cat-core"/>
</dbReference>
<dbReference type="SUPFAM" id="SSF56672">
    <property type="entry name" value="DNA/RNA polymerases"/>
    <property type="match status" value="1"/>
</dbReference>
<evidence type="ECO:0000313" key="21">
    <source>
        <dbReference type="WBParaSite" id="HCON_00134260-00001"/>
    </source>
</evidence>
<dbReference type="PROSITE" id="PS50878">
    <property type="entry name" value="RT_POL"/>
    <property type="match status" value="1"/>
</dbReference>
<keyword evidence="5" id="KW-0479">Metal-binding</keyword>
<keyword evidence="12" id="KW-0862">Zinc</keyword>
<feature type="domain" description="Integrase-type" evidence="19">
    <location>
        <begin position="1510"/>
        <end position="1570"/>
    </location>
</feature>
<keyword evidence="11" id="KW-0238">DNA-binding</keyword>
<proteinExistence type="predicted"/>
<protein>
    <recommendedName>
        <fullName evidence="1">RNA-directed DNA polymerase</fullName>
        <ecNumber evidence="1">2.7.7.49</ecNumber>
    </recommendedName>
</protein>
<accession>A0A7I4YRQ0</accession>
<keyword evidence="20" id="KW-1185">Reference proteome</keyword>
<dbReference type="Gene3D" id="1.10.340.70">
    <property type="match status" value="1"/>
</dbReference>
<dbReference type="GO" id="GO:0075523">
    <property type="term" value="P:viral translational frameshifting"/>
    <property type="evidence" value="ECO:0007669"/>
    <property type="project" value="UniProtKB-KW"/>
</dbReference>
<dbReference type="Pfam" id="PF17921">
    <property type="entry name" value="Integrase_H2C2"/>
    <property type="match status" value="1"/>
</dbReference>
<dbReference type="PANTHER" id="PTHR37984:SF5">
    <property type="entry name" value="PROTEIN NYNRIN-LIKE"/>
    <property type="match status" value="1"/>
</dbReference>
<dbReference type="GO" id="GO:0003964">
    <property type="term" value="F:RNA-directed DNA polymerase activity"/>
    <property type="evidence" value="ECO:0007669"/>
    <property type="project" value="UniProtKB-KW"/>
</dbReference>
<dbReference type="SMART" id="SM00343">
    <property type="entry name" value="ZnF_C2HC"/>
    <property type="match status" value="1"/>
</dbReference>
<dbReference type="PROSITE" id="PS51027">
    <property type="entry name" value="INTEGRASE_DBD"/>
    <property type="match status" value="1"/>
</dbReference>
<dbReference type="Pfam" id="PF00078">
    <property type="entry name" value="RVT_1"/>
    <property type="match status" value="1"/>
</dbReference>
<dbReference type="CDD" id="cd09274">
    <property type="entry name" value="RNase_HI_RT_Ty3"/>
    <property type="match status" value="1"/>
</dbReference>
<dbReference type="GO" id="GO:0042575">
    <property type="term" value="C:DNA polymerase complex"/>
    <property type="evidence" value="ECO:0007669"/>
    <property type="project" value="UniProtKB-ARBA"/>
</dbReference>
<organism evidence="20 21">
    <name type="scientific">Haemonchus contortus</name>
    <name type="common">Barber pole worm</name>
    <dbReference type="NCBI Taxonomy" id="6289"/>
    <lineage>
        <taxon>Eukaryota</taxon>
        <taxon>Metazoa</taxon>
        <taxon>Ecdysozoa</taxon>
        <taxon>Nematoda</taxon>
        <taxon>Chromadorea</taxon>
        <taxon>Rhabditida</taxon>
        <taxon>Rhabditina</taxon>
        <taxon>Rhabditomorpha</taxon>
        <taxon>Strongyloidea</taxon>
        <taxon>Trichostrongylidae</taxon>
        <taxon>Haemonchus</taxon>
    </lineage>
</organism>
<feature type="DNA-binding region" description="Integrase-type" evidence="13">
    <location>
        <begin position="1510"/>
        <end position="1570"/>
    </location>
</feature>
<dbReference type="GO" id="GO:0004519">
    <property type="term" value="F:endonuclease activity"/>
    <property type="evidence" value="ECO:0007669"/>
    <property type="project" value="UniProtKB-KW"/>
</dbReference>
<evidence type="ECO:0000259" key="19">
    <source>
        <dbReference type="PROSITE" id="PS51027"/>
    </source>
</evidence>
<feature type="domain" description="Integrase catalytic" evidence="18">
    <location>
        <begin position="1281"/>
        <end position="1439"/>
    </location>
</feature>
<dbReference type="InterPro" id="IPR043502">
    <property type="entry name" value="DNA/RNA_pol_sf"/>
</dbReference>
<dbReference type="PROSITE" id="PS50994">
    <property type="entry name" value="INTEGRASE"/>
    <property type="match status" value="1"/>
</dbReference>
<dbReference type="InterPro" id="IPR012337">
    <property type="entry name" value="RNaseH-like_sf"/>
</dbReference>
<dbReference type="GO" id="GO:0019899">
    <property type="term" value="F:enzyme binding"/>
    <property type="evidence" value="ECO:0007669"/>
    <property type="project" value="UniProtKB-ARBA"/>
</dbReference>
<feature type="region of interest" description="Disordered" evidence="15">
    <location>
        <begin position="1924"/>
        <end position="1957"/>
    </location>
</feature>
<dbReference type="InterPro" id="IPR021109">
    <property type="entry name" value="Peptidase_aspartic_dom_sf"/>
</dbReference>
<dbReference type="PROSITE" id="PS50158">
    <property type="entry name" value="ZF_CCHC"/>
    <property type="match status" value="1"/>
</dbReference>
<keyword evidence="10" id="KW-0695">RNA-directed DNA polymerase</keyword>
<evidence type="ECO:0000256" key="2">
    <source>
        <dbReference type="ARBA" id="ARBA00022679"/>
    </source>
</evidence>
<dbReference type="InterPro" id="IPR041588">
    <property type="entry name" value="Integrase_H2C2"/>
</dbReference>
<keyword evidence="14" id="KW-0175">Coiled coil</keyword>
<evidence type="ECO:0000256" key="10">
    <source>
        <dbReference type="ARBA" id="ARBA00022918"/>
    </source>
</evidence>
<evidence type="ECO:0000256" key="7">
    <source>
        <dbReference type="ARBA" id="ARBA00022759"/>
    </source>
</evidence>
<dbReference type="InterPro" id="IPR050951">
    <property type="entry name" value="Retrovirus_Pol_polyprotein"/>
</dbReference>
<dbReference type="GO" id="GO:0016787">
    <property type="term" value="F:hydrolase activity"/>
    <property type="evidence" value="ECO:0007669"/>
    <property type="project" value="UniProtKB-KW"/>
</dbReference>
<evidence type="ECO:0000259" key="18">
    <source>
        <dbReference type="PROSITE" id="PS50994"/>
    </source>
</evidence>
<dbReference type="InterPro" id="IPR041373">
    <property type="entry name" value="RT_RNaseH"/>
</dbReference>
<evidence type="ECO:0000256" key="11">
    <source>
        <dbReference type="ARBA" id="ARBA00023125"/>
    </source>
</evidence>
<dbReference type="GO" id="GO:0005737">
    <property type="term" value="C:cytoplasm"/>
    <property type="evidence" value="ECO:0007669"/>
    <property type="project" value="UniProtKB-ARBA"/>
</dbReference>
<dbReference type="Gene3D" id="3.30.70.270">
    <property type="match status" value="2"/>
</dbReference>
<dbReference type="WBParaSite" id="HCON_00134260-00001">
    <property type="protein sequence ID" value="HCON_00134260-00001"/>
    <property type="gene ID" value="HCON_00134260"/>
</dbReference>
<sequence length="1957" mass="223194">MTSQALALALVQYGANLESASKNMSSETEKTAKANEVKRAKNITAIKQKVTDLKSRNVDDEMTGLNQVNESKTTYRTNEDMLALRTALESAFNGLGRPIANETIPREFVRRFRRKYCSVVKDGKTLIEILGDDHLNGRAKNLFLAIPEHIKQQGFEAVIEELNKILAHDSTAARIRALTDLRNLRIRPGQSIVDFCVVLENLGKKANPESTIEDKSMEYAQIVLENLKDWPEQVQILNALHSVEPRHAYEKIKELAISIEQAKMFNSKHGKPFTTRPRQNWRVRASDYERKDRHDEEIRNNYQNGRKESSGNVNIPSTRAHIPRATDSSMTKERYDPHKNNNHSRKCYNCNEYGHIAWQCPLKEARVSQVSHDSEERTWGNQRKPLTTMIKEIQSMGIRTERKIAPKTDIIGEKLTRTAELLNCQVQALIDSGSMISIIPLQILATAHQKGFDIETLKREDDNRIETVYDASNHPMTFLGIVWIHVKLQDGISSDVAFHISKEKSNEILLGTNALKKLGVQIVMEPTSREQQKSETNDIPPSSVLAADRITVPALCVRLVTAVCDIAKESTEGIIWAAKQGINSGVYKVRNKKITLPIQNREHEPMVIKKGEKLGEWGTEKWLTKWEHCTMLDQENFEMNTNEKQKLLREQILQNRKEKCIEQDLTDLLVNYADVFAVCEKELSQTDLVKMSIDTGESQPIKLKTRPVPLGLRKRLREMLQDLEDRNIIEKSYSDWTFPIVLVEKKDGSIRLCVDYRELNKCIKQDSYPIPTIDAILASLAGKKYFSTLDMCSGYWQIPLEESSKHKSAFTTPEGLYQFRVTPFGLSTSPAVFQRLMDTVLKEMLGEEVFCYIDDVMICTDTRERHVELLQEICDRMRKAGLRLKAKKCILLQTSVSFLGHVIDSEGLHMDKQKIEVVRNYLTPKNAKDLRSFLGMASFYRKFCLNFSEIAAPLFKLTSSKTKWYLEDEHANAFQRMKEMISSSPVLKQPRIEDARSGKHPFVIFTDASSTGIGTVLSQEHDDKFLHPISFASKSLSKTERRYHITDLEALSVIFAIRRFHMFIYGTPTVVKTDHLPLTALFKRTNVSARVLRWSLELQRYNLQIQYIKGRANIVADALSRGAVTAPEDQDVTERIHEAVVCSIKKEESKWLKELQQDDNWAHVINLWKDGKLDEIVEINGMRGPTRVSDFVIEHGQLKMFQEDGSSVLVVPESVRYDLFLEAHAGVLAGHFCAKKVFNKLKKQVFWPEMMRDIDKWTKECKICFVSNSKRVVVPPLKPIRTTKPYDIVGVDILELGRTTSGNRYAVTVIDHFSKFAAAYPVPDKSAETVTKAIFYKWIADGCRWPRVILSDKGTEFENKIMEELEKVANIKHVFTKGYNPRENGITERLNGTIVAMLRKTTKIPTEWDERIPFCMMAYNMSPHSSTGESPYFILHGIDPYCPSNFIPVQETSKYTTDTNIGEVKTAIMQGIQEIHERVKEKNDRVRAYMKNVYDNEHNVDRAKHPTVGQRVYVKCPAEKYKKAHPKLANEWSGPYRVITVSENSALVTRIGENKDPIQIPIDQLRVVPSCFSNERIDTETSRGKRGRRKIKQVQVQRITTSYCRGALLAASSQPGHLLHQCLNECLFKTKLAEISDVVFPGAFANEPVGTVWKAWIACSIFGRKDIDVTKKVKLYRQGIICLDETALKIVLRFAYEKCTEWTEFLCETDVIRKHAPIEEYCVEDMYNRALKEMKNELNEESRETRAVKEGPTMYAAPECAAVLESDGMRGGIQTTIVKTFKALQEKLKEWHSFGIWVIVWPIDPNWEKAVITEITTKCAQHFQEGGRIVSAWTPCSHENAEAWTKMYDVWSTLDETLEKGAGKGQFRATASTKMIDGKAYVELGSPEACWQFYGKYAGVANARYLYENIRMIASSITIPPMHAPPRTSATRRGGMFGKDDIVGPPSKRVSRPGQNA</sequence>
<evidence type="ECO:0000259" key="17">
    <source>
        <dbReference type="PROSITE" id="PS50878"/>
    </source>
</evidence>
<dbReference type="CDD" id="cd01647">
    <property type="entry name" value="RT_LTR"/>
    <property type="match status" value="1"/>
</dbReference>
<evidence type="ECO:0000256" key="1">
    <source>
        <dbReference type="ARBA" id="ARBA00012493"/>
    </source>
</evidence>
<keyword evidence="6" id="KW-0688">Ribosomal frameshifting</keyword>
<evidence type="ECO:0000256" key="12">
    <source>
        <dbReference type="PROSITE-ProRule" id="PRU00047"/>
    </source>
</evidence>
<dbReference type="Pfam" id="PF17917">
    <property type="entry name" value="RT_RNaseH"/>
    <property type="match status" value="1"/>
</dbReference>
<keyword evidence="4" id="KW-0540">Nuclease</keyword>
<dbReference type="SUPFAM" id="SSF57756">
    <property type="entry name" value="Retrovirus zinc finger-like domains"/>
    <property type="match status" value="1"/>
</dbReference>
<keyword evidence="12" id="KW-0863">Zinc-finger</keyword>
<dbReference type="Pfam" id="PF00665">
    <property type="entry name" value="rve"/>
    <property type="match status" value="1"/>
</dbReference>
<evidence type="ECO:0000256" key="5">
    <source>
        <dbReference type="ARBA" id="ARBA00022723"/>
    </source>
</evidence>
<dbReference type="InterPro" id="IPR043128">
    <property type="entry name" value="Rev_trsase/Diguanyl_cyclase"/>
</dbReference>
<dbReference type="Pfam" id="PF00098">
    <property type="entry name" value="zf-CCHC"/>
    <property type="match status" value="1"/>
</dbReference>
<evidence type="ECO:0000256" key="15">
    <source>
        <dbReference type="SAM" id="MobiDB-lite"/>
    </source>
</evidence>
<dbReference type="EC" id="2.7.7.49" evidence="1"/>
<dbReference type="PANTHER" id="PTHR37984">
    <property type="entry name" value="PROTEIN CBG26694"/>
    <property type="match status" value="1"/>
</dbReference>
<evidence type="ECO:0000256" key="14">
    <source>
        <dbReference type="SAM" id="Coils"/>
    </source>
</evidence>
<dbReference type="InterPro" id="IPR001878">
    <property type="entry name" value="Znf_CCHC"/>
</dbReference>
<feature type="domain" description="Reverse transcriptase" evidence="17">
    <location>
        <begin position="724"/>
        <end position="903"/>
    </location>
</feature>
<evidence type="ECO:0000256" key="3">
    <source>
        <dbReference type="ARBA" id="ARBA00022695"/>
    </source>
</evidence>
<name>A0A7I4YRQ0_HAECO</name>
<dbReference type="OrthoDB" id="9369938at2759"/>
<feature type="coiled-coil region" evidence="14">
    <location>
        <begin position="1724"/>
        <end position="1751"/>
    </location>
</feature>
<dbReference type="FunFam" id="3.30.70.270:FF:000020">
    <property type="entry name" value="Transposon Tf2-6 polyprotein-like Protein"/>
    <property type="match status" value="1"/>
</dbReference>
<dbReference type="Gene3D" id="4.10.60.10">
    <property type="entry name" value="Zinc finger, CCHC-type"/>
    <property type="match status" value="1"/>
</dbReference>
<evidence type="ECO:0000256" key="6">
    <source>
        <dbReference type="ARBA" id="ARBA00022758"/>
    </source>
</evidence>
<dbReference type="Gene3D" id="3.30.420.10">
    <property type="entry name" value="Ribonuclease H-like superfamily/Ribonuclease H"/>
    <property type="match status" value="1"/>
</dbReference>
<dbReference type="Gene3D" id="3.10.10.10">
    <property type="entry name" value="HIV Type 1 Reverse Transcriptase, subunit A, domain 1"/>
    <property type="match status" value="1"/>
</dbReference>
<dbReference type="InterPro" id="IPR000477">
    <property type="entry name" value="RT_dom"/>
</dbReference>
<dbReference type="Proteomes" id="UP000025227">
    <property type="component" value="Unplaced"/>
</dbReference>
<feature type="domain" description="CCHC-type" evidence="16">
    <location>
        <begin position="345"/>
        <end position="361"/>
    </location>
</feature>
<evidence type="ECO:0000256" key="8">
    <source>
        <dbReference type="ARBA" id="ARBA00022801"/>
    </source>
</evidence>
<evidence type="ECO:0000259" key="16">
    <source>
        <dbReference type="PROSITE" id="PS50158"/>
    </source>
</evidence>
<reference evidence="21" key="1">
    <citation type="submission" date="2020-12" db="UniProtKB">
        <authorList>
            <consortium name="WormBaseParasite"/>
        </authorList>
    </citation>
    <scope>IDENTIFICATION</scope>
    <source>
        <strain evidence="21">MHco3</strain>
    </source>
</reference>